<comment type="caution">
    <text evidence="3">The sequence shown here is derived from an EMBL/GenBank/DDBJ whole genome shotgun (WGS) entry which is preliminary data.</text>
</comment>
<feature type="region of interest" description="Disordered" evidence="1">
    <location>
        <begin position="1"/>
        <end position="36"/>
    </location>
</feature>
<evidence type="ECO:0000313" key="3">
    <source>
        <dbReference type="EMBL" id="THH28717.1"/>
    </source>
</evidence>
<evidence type="ECO:0000256" key="1">
    <source>
        <dbReference type="SAM" id="MobiDB-lite"/>
    </source>
</evidence>
<feature type="compositionally biased region" description="Low complexity" evidence="1">
    <location>
        <begin position="446"/>
        <end position="458"/>
    </location>
</feature>
<feature type="region of interest" description="Disordered" evidence="1">
    <location>
        <begin position="439"/>
        <end position="469"/>
    </location>
</feature>
<accession>A0A4S4MTD4</accession>
<feature type="domain" description="C2 NT-type" evidence="2">
    <location>
        <begin position="39"/>
        <end position="310"/>
    </location>
</feature>
<dbReference type="InterPro" id="IPR039931">
    <property type="entry name" value="EEIG1/2-like"/>
</dbReference>
<dbReference type="PANTHER" id="PTHR21456">
    <property type="entry name" value="FAMILY WITH SEQUENCE SIMILARITY 102"/>
    <property type="match status" value="1"/>
</dbReference>
<dbReference type="InterPro" id="IPR019448">
    <property type="entry name" value="NT-C2"/>
</dbReference>
<feature type="compositionally biased region" description="Low complexity" evidence="1">
    <location>
        <begin position="81"/>
        <end position="94"/>
    </location>
</feature>
<sequence length="503" mass="53593">MSKPVGLGLGMPSTRHDTGSSPLPSPSPASSSHGLRSQIGSLLPRHALFQVRIHIDHLANVPLVSGQFGVRWKFKNVQSGSGLLSKMKTSSSSKSGEESNAKLRKAKWKGKGLDMSSLDDSSASVQHPGQHTPEGPQIEVTDSADESDNATSRPRRSSASSSSHIFASVITDSPPPSPGLTAVPPLSAAPTITKATFAHMSGGSQLQTESRGTTEWAKLQNYTVTWDCKVSVVVQMDVHRETNDLLPSELKLVVMQRVIHGDPDSPRHPRMGALYLNLAEYANAGAVTRRYLLRDSKTNATLKLAIELEHIAGTKHYIPPPLPRGEILAEVSGLLTNNGLLNTRLVRDLELYNRGTHQASYEDFSSSSSSSDPPSALSMPYATLDGHVDYDKLAVLNGLYTTEALIETLFNPVPTTTHTPSPFTYFDPVKAREREAVVVRDEDSGSADTSGDSSFSFAGGAGSGGGEGLPFERAVALVEHGQQSVGESAETALVAEDPQAGGE</sequence>
<protein>
    <recommendedName>
        <fullName evidence="2">C2 NT-type domain-containing protein</fullName>
    </recommendedName>
</protein>
<dbReference type="AlphaFoldDB" id="A0A4S4MTD4"/>
<proteinExistence type="predicted"/>
<reference evidence="3 4" key="1">
    <citation type="submission" date="2019-02" db="EMBL/GenBank/DDBJ databases">
        <title>Genome sequencing of the rare red list fungi Antrodiella citrinella (Flaviporus citrinellus).</title>
        <authorList>
            <person name="Buettner E."/>
            <person name="Kellner H."/>
        </authorList>
    </citation>
    <scope>NUCLEOTIDE SEQUENCE [LARGE SCALE GENOMIC DNA]</scope>
    <source>
        <strain evidence="3 4">DSM 108506</strain>
    </source>
</reference>
<feature type="region of interest" description="Disordered" evidence="1">
    <location>
        <begin position="81"/>
        <end position="186"/>
    </location>
</feature>
<dbReference type="EMBL" id="SGPM01000161">
    <property type="protein sequence ID" value="THH28717.1"/>
    <property type="molecule type" value="Genomic_DNA"/>
</dbReference>
<name>A0A4S4MTD4_9APHY</name>
<feature type="region of interest" description="Disordered" evidence="1">
    <location>
        <begin position="481"/>
        <end position="503"/>
    </location>
</feature>
<gene>
    <name evidence="3" type="ORF">EUX98_g5472</name>
</gene>
<dbReference type="OrthoDB" id="3365224at2759"/>
<organism evidence="3 4">
    <name type="scientific">Antrodiella citrinella</name>
    <dbReference type="NCBI Taxonomy" id="2447956"/>
    <lineage>
        <taxon>Eukaryota</taxon>
        <taxon>Fungi</taxon>
        <taxon>Dikarya</taxon>
        <taxon>Basidiomycota</taxon>
        <taxon>Agaricomycotina</taxon>
        <taxon>Agaricomycetes</taxon>
        <taxon>Polyporales</taxon>
        <taxon>Steccherinaceae</taxon>
        <taxon>Antrodiella</taxon>
    </lineage>
</organism>
<feature type="compositionally biased region" description="Gly residues" evidence="1">
    <location>
        <begin position="459"/>
        <end position="468"/>
    </location>
</feature>
<dbReference type="Pfam" id="PF10358">
    <property type="entry name" value="NT-C2"/>
    <property type="match status" value="1"/>
</dbReference>
<feature type="compositionally biased region" description="Low complexity" evidence="1">
    <location>
        <begin position="113"/>
        <end position="124"/>
    </location>
</feature>
<dbReference type="PROSITE" id="PS51840">
    <property type="entry name" value="C2_NT"/>
    <property type="match status" value="1"/>
</dbReference>
<evidence type="ECO:0000259" key="2">
    <source>
        <dbReference type="PROSITE" id="PS51840"/>
    </source>
</evidence>
<dbReference type="PANTHER" id="PTHR21456:SF1">
    <property type="entry name" value="C2 NT-TYPE DOMAIN-CONTAINING PROTEIN"/>
    <property type="match status" value="1"/>
</dbReference>
<evidence type="ECO:0000313" key="4">
    <source>
        <dbReference type="Proteomes" id="UP000308730"/>
    </source>
</evidence>
<dbReference type="Proteomes" id="UP000308730">
    <property type="component" value="Unassembled WGS sequence"/>
</dbReference>
<keyword evidence="4" id="KW-1185">Reference proteome</keyword>